<feature type="signal peptide" evidence="10">
    <location>
        <begin position="1"/>
        <end position="35"/>
    </location>
</feature>
<dbReference type="GO" id="GO:0042953">
    <property type="term" value="P:lipoprotein transport"/>
    <property type="evidence" value="ECO:0007669"/>
    <property type="project" value="InterPro"/>
</dbReference>
<comment type="subcellular location">
    <subcellularLocation>
        <location evidence="1 10">Periplasm</location>
    </subcellularLocation>
</comment>
<dbReference type="HAMAP" id="MF_00240">
    <property type="entry name" value="LolA"/>
    <property type="match status" value="1"/>
</dbReference>
<comment type="similarity">
    <text evidence="2 10">Belongs to the LolA family.</text>
</comment>
<dbReference type="AlphaFoldDB" id="A0A839IU85"/>
<accession>A0A839IU85</accession>
<keyword evidence="7 10" id="KW-0574">Periplasm</keyword>
<evidence type="ECO:0000256" key="2">
    <source>
        <dbReference type="ARBA" id="ARBA00007615"/>
    </source>
</evidence>
<evidence type="ECO:0000256" key="1">
    <source>
        <dbReference type="ARBA" id="ARBA00004418"/>
    </source>
</evidence>
<organism evidence="11 12">
    <name type="scientific">Oceanospirillum sediminis</name>
    <dbReference type="NCBI Taxonomy" id="2760088"/>
    <lineage>
        <taxon>Bacteria</taxon>
        <taxon>Pseudomonadati</taxon>
        <taxon>Pseudomonadota</taxon>
        <taxon>Gammaproteobacteria</taxon>
        <taxon>Oceanospirillales</taxon>
        <taxon>Oceanospirillaceae</taxon>
        <taxon>Oceanospirillum</taxon>
    </lineage>
</organism>
<evidence type="ECO:0000256" key="4">
    <source>
        <dbReference type="ARBA" id="ARBA00014035"/>
    </source>
</evidence>
<protein>
    <recommendedName>
        <fullName evidence="4 10">Outer-membrane lipoprotein carrier protein</fullName>
    </recommendedName>
</protein>
<gene>
    <name evidence="10 11" type="primary">lolA</name>
    <name evidence="11" type="ORF">H4O21_17955</name>
</gene>
<evidence type="ECO:0000256" key="6">
    <source>
        <dbReference type="ARBA" id="ARBA00022729"/>
    </source>
</evidence>
<dbReference type="RefSeq" id="WP_182810262.1">
    <property type="nucleotide sequence ID" value="NZ_JACJFM010000029.1"/>
</dbReference>
<keyword evidence="9 10" id="KW-0143">Chaperone</keyword>
<dbReference type="PANTHER" id="PTHR35869:SF1">
    <property type="entry name" value="OUTER-MEMBRANE LIPOPROTEIN CARRIER PROTEIN"/>
    <property type="match status" value="1"/>
</dbReference>
<evidence type="ECO:0000313" key="11">
    <source>
        <dbReference type="EMBL" id="MBB1488491.1"/>
    </source>
</evidence>
<dbReference type="CDD" id="cd16325">
    <property type="entry name" value="LolA"/>
    <property type="match status" value="1"/>
</dbReference>
<dbReference type="SUPFAM" id="SSF89392">
    <property type="entry name" value="Prokaryotic lipoproteins and lipoprotein localization factors"/>
    <property type="match status" value="1"/>
</dbReference>
<keyword evidence="8 10" id="KW-0653">Protein transport</keyword>
<comment type="caution">
    <text evidence="11">The sequence shown here is derived from an EMBL/GenBank/DDBJ whole genome shotgun (WGS) entry which is preliminary data.</text>
</comment>
<evidence type="ECO:0000256" key="10">
    <source>
        <dbReference type="HAMAP-Rule" id="MF_00240"/>
    </source>
</evidence>
<dbReference type="InterPro" id="IPR018323">
    <property type="entry name" value="OM_lipoprot_carrier_LolA_Pbac"/>
</dbReference>
<proteinExistence type="inferred from homology"/>
<evidence type="ECO:0000256" key="3">
    <source>
        <dbReference type="ARBA" id="ARBA00011245"/>
    </source>
</evidence>
<dbReference type="GO" id="GO:0030288">
    <property type="term" value="C:outer membrane-bounded periplasmic space"/>
    <property type="evidence" value="ECO:0007669"/>
    <property type="project" value="TreeGrafter"/>
</dbReference>
<dbReference type="InterPro" id="IPR004564">
    <property type="entry name" value="OM_lipoprot_carrier_LolA-like"/>
</dbReference>
<keyword evidence="5 10" id="KW-0813">Transport</keyword>
<comment type="subunit">
    <text evidence="3 10">Monomer.</text>
</comment>
<evidence type="ECO:0000256" key="9">
    <source>
        <dbReference type="ARBA" id="ARBA00023186"/>
    </source>
</evidence>
<dbReference type="NCBIfam" id="TIGR00547">
    <property type="entry name" value="lolA"/>
    <property type="match status" value="1"/>
</dbReference>
<evidence type="ECO:0000256" key="5">
    <source>
        <dbReference type="ARBA" id="ARBA00022448"/>
    </source>
</evidence>
<dbReference type="Proteomes" id="UP000565262">
    <property type="component" value="Unassembled WGS sequence"/>
</dbReference>
<dbReference type="Gene3D" id="2.50.20.10">
    <property type="entry name" value="Lipoprotein localisation LolA/LolB/LppX"/>
    <property type="match status" value="1"/>
</dbReference>
<name>A0A839IU85_9GAMM</name>
<evidence type="ECO:0000313" key="12">
    <source>
        <dbReference type="Proteomes" id="UP000565262"/>
    </source>
</evidence>
<dbReference type="Pfam" id="PF03548">
    <property type="entry name" value="LolA"/>
    <property type="match status" value="1"/>
</dbReference>
<dbReference type="EMBL" id="JACJFM010000029">
    <property type="protein sequence ID" value="MBB1488491.1"/>
    <property type="molecule type" value="Genomic_DNA"/>
</dbReference>
<sequence length="221" mass="24897" precursor="true">MMKKLSVPGNKYLALSKKLIAGLLLLVSSILPAQADQAAVNRLGSLLDKMDSLDAGFQQRILDARGARLQEVDGKLSLKRPGKFYWQTENPFPQTVVSDGSTLWLFDPDLEQVTIQQIDESISRTPAMLLSGDVASITEKFEVLKVRDSDIEEFVLRPKEEESLFEELRLNFADQWLVSLLLVDSLGQRTAIELRDVRFNQEQKAGRYTFNVPDGVDVIQQ</sequence>
<comment type="function">
    <text evidence="10">Participates in the translocation of lipoproteins from the inner membrane to the outer membrane. Only forms a complex with a lipoprotein if the residue after the N-terminal Cys is not an aspartate (The Asp acts as a targeting signal to indicate that the lipoprotein should stay in the inner membrane).</text>
</comment>
<keyword evidence="11" id="KW-0449">Lipoprotein</keyword>
<evidence type="ECO:0000256" key="8">
    <source>
        <dbReference type="ARBA" id="ARBA00022927"/>
    </source>
</evidence>
<dbReference type="GO" id="GO:0044874">
    <property type="term" value="P:lipoprotein localization to outer membrane"/>
    <property type="evidence" value="ECO:0007669"/>
    <property type="project" value="UniProtKB-UniRule"/>
</dbReference>
<dbReference type="PANTHER" id="PTHR35869">
    <property type="entry name" value="OUTER-MEMBRANE LIPOPROTEIN CARRIER PROTEIN"/>
    <property type="match status" value="1"/>
</dbReference>
<reference evidence="11 12" key="1">
    <citation type="submission" date="2020-08" db="EMBL/GenBank/DDBJ databases">
        <title>Oceanospirillum sp. nov. isolated from marine sediment.</title>
        <authorList>
            <person name="Ji X."/>
        </authorList>
    </citation>
    <scope>NUCLEOTIDE SEQUENCE [LARGE SCALE GENOMIC DNA]</scope>
    <source>
        <strain evidence="11 12">D5</strain>
    </source>
</reference>
<keyword evidence="6 10" id="KW-0732">Signal</keyword>
<keyword evidence="12" id="KW-1185">Reference proteome</keyword>
<feature type="chain" id="PRO_5033168375" description="Outer-membrane lipoprotein carrier protein" evidence="10">
    <location>
        <begin position="36"/>
        <end position="221"/>
    </location>
</feature>
<dbReference type="InterPro" id="IPR029046">
    <property type="entry name" value="LolA/LolB/LppX"/>
</dbReference>
<evidence type="ECO:0000256" key="7">
    <source>
        <dbReference type="ARBA" id="ARBA00022764"/>
    </source>
</evidence>